<dbReference type="Pfam" id="PF01370">
    <property type="entry name" value="Epimerase"/>
    <property type="match status" value="1"/>
</dbReference>
<sequence length="304" mass="32180">MTRIHKLPGHVLVTGAGGNLGGKSVALLSRLPWCRRITALHSPRRPPPPPSGKVTSHGADLTDAKGEWRGHLDGVDAVLHFAAVNPVPESDWADAMASSDMTFNLGLAALAAGVGRFVNCSSNHAIGGYKDAPLAETVSGGRMSEDLPPAPGTRWNNGHIDLDSTPYGASKAIAERFFLMLAAQSEGRMTAVSLRIGWALPGENDPRDISVSGSPTGQGATEAAAPDEARALRWFRNMWISNGDFERLVIAALTADDAGWPAPGLIVNGVSDNSGSDWSLTAARRHLGYAPQDDIYRHLEKGLD</sequence>
<dbReference type="Gene3D" id="3.40.50.720">
    <property type="entry name" value="NAD(P)-binding Rossmann-like Domain"/>
    <property type="match status" value="1"/>
</dbReference>
<feature type="region of interest" description="Disordered" evidence="1">
    <location>
        <begin position="205"/>
        <end position="224"/>
    </location>
</feature>
<dbReference type="InterPro" id="IPR036291">
    <property type="entry name" value="NAD(P)-bd_dom_sf"/>
</dbReference>
<dbReference type="EMBL" id="FRXO01000001">
    <property type="protein sequence ID" value="SHO61725.1"/>
    <property type="molecule type" value="Genomic_DNA"/>
</dbReference>
<evidence type="ECO:0000313" key="4">
    <source>
        <dbReference type="Proteomes" id="UP000186406"/>
    </source>
</evidence>
<protein>
    <submittedName>
        <fullName evidence="3">Nucleoside-diphosphate-sugar epimerase</fullName>
    </submittedName>
</protein>
<feature type="domain" description="NAD-dependent epimerase/dehydratase" evidence="2">
    <location>
        <begin position="11"/>
        <end position="196"/>
    </location>
</feature>
<accession>A0A1M7ZA01</accession>
<proteinExistence type="predicted"/>
<feature type="region of interest" description="Disordered" evidence="1">
    <location>
        <begin position="39"/>
        <end position="61"/>
    </location>
</feature>
<dbReference type="STRING" id="1123029.SAMN02745172_00873"/>
<dbReference type="SUPFAM" id="SSF51735">
    <property type="entry name" value="NAD(P)-binding Rossmann-fold domains"/>
    <property type="match status" value="1"/>
</dbReference>
<evidence type="ECO:0000256" key="1">
    <source>
        <dbReference type="SAM" id="MobiDB-lite"/>
    </source>
</evidence>
<keyword evidence="4" id="KW-1185">Reference proteome</keyword>
<evidence type="ECO:0000313" key="3">
    <source>
        <dbReference type="EMBL" id="SHO61725.1"/>
    </source>
</evidence>
<dbReference type="AlphaFoldDB" id="A0A1M7ZA01"/>
<evidence type="ECO:0000259" key="2">
    <source>
        <dbReference type="Pfam" id="PF01370"/>
    </source>
</evidence>
<name>A0A1M7ZA01_9HYPH</name>
<reference evidence="3 4" key="1">
    <citation type="submission" date="2016-12" db="EMBL/GenBank/DDBJ databases">
        <authorList>
            <person name="Song W.-J."/>
            <person name="Kurnit D.M."/>
        </authorList>
    </citation>
    <scope>NUCLEOTIDE SEQUENCE [LARGE SCALE GENOMIC DNA]</scope>
    <source>
        <strain evidence="3 4">DSM 19599</strain>
    </source>
</reference>
<gene>
    <name evidence="3" type="ORF">SAMN02745172_00873</name>
</gene>
<dbReference type="Proteomes" id="UP000186406">
    <property type="component" value="Unassembled WGS sequence"/>
</dbReference>
<dbReference type="RefSeq" id="WP_210215383.1">
    <property type="nucleotide sequence ID" value="NZ_FRXO01000001.1"/>
</dbReference>
<organism evidence="3 4">
    <name type="scientific">Pseudoxanthobacter soli DSM 19599</name>
    <dbReference type="NCBI Taxonomy" id="1123029"/>
    <lineage>
        <taxon>Bacteria</taxon>
        <taxon>Pseudomonadati</taxon>
        <taxon>Pseudomonadota</taxon>
        <taxon>Alphaproteobacteria</taxon>
        <taxon>Hyphomicrobiales</taxon>
        <taxon>Segnochrobactraceae</taxon>
        <taxon>Pseudoxanthobacter</taxon>
    </lineage>
</organism>
<dbReference type="InterPro" id="IPR001509">
    <property type="entry name" value="Epimerase_deHydtase"/>
</dbReference>